<protein>
    <submittedName>
        <fullName evidence="1">DUF4279 domain-containing protein</fullName>
    </submittedName>
</protein>
<proteinExistence type="predicted"/>
<comment type="caution">
    <text evidence="1">The sequence shown here is derived from an EMBL/GenBank/DDBJ whole genome shotgun (WGS) entry which is preliminary data.</text>
</comment>
<dbReference type="Pfam" id="PF14106">
    <property type="entry name" value="DUF4279"/>
    <property type="match status" value="1"/>
</dbReference>
<dbReference type="AlphaFoldDB" id="A0A937RC36"/>
<accession>A0A937RC36</accession>
<dbReference type="RefSeq" id="WP_202999339.1">
    <property type="nucleotide sequence ID" value="NZ_JADWYU010000098.1"/>
</dbReference>
<sequence length="170" mass="19075">MRDETALTARCTQRAYLYLERDHDPAGPPYSDRDRDQMAFDPDEVTSLVGLTPTEAWRRGDPAARAGRPPRRFSNWKYGLPEVRTFDTEEVVTALLDAIEPHATGITNAYRALGMRGGVMVVIWMHGVRNADGDVAVSTPALSYSRQTVQRLAQLQLAVHHDQYIELPDP</sequence>
<keyword evidence="2" id="KW-1185">Reference proteome</keyword>
<evidence type="ECO:0000313" key="2">
    <source>
        <dbReference type="Proteomes" id="UP000604475"/>
    </source>
</evidence>
<dbReference type="Proteomes" id="UP000604475">
    <property type="component" value="Unassembled WGS sequence"/>
</dbReference>
<reference evidence="1" key="1">
    <citation type="submission" date="2020-12" db="EMBL/GenBank/DDBJ databases">
        <title>Genomic characterization of non-nitrogen-fixing Frankia strains.</title>
        <authorList>
            <person name="Carlos-Shanley C."/>
            <person name="Guerra T."/>
            <person name="Hahn D."/>
        </authorList>
    </citation>
    <scope>NUCLEOTIDE SEQUENCE</scope>
    <source>
        <strain evidence="1">CN6</strain>
    </source>
</reference>
<dbReference type="EMBL" id="JAEACQ010000161">
    <property type="protein sequence ID" value="MBL7627532.1"/>
    <property type="molecule type" value="Genomic_DNA"/>
</dbReference>
<evidence type="ECO:0000313" key="1">
    <source>
        <dbReference type="EMBL" id="MBL7627532.1"/>
    </source>
</evidence>
<organism evidence="1 2">
    <name type="scientific">Frankia nepalensis</name>
    <dbReference type="NCBI Taxonomy" id="1836974"/>
    <lineage>
        <taxon>Bacteria</taxon>
        <taxon>Bacillati</taxon>
        <taxon>Actinomycetota</taxon>
        <taxon>Actinomycetes</taxon>
        <taxon>Frankiales</taxon>
        <taxon>Frankiaceae</taxon>
        <taxon>Frankia</taxon>
    </lineage>
</organism>
<dbReference type="InterPro" id="IPR025459">
    <property type="entry name" value="DUF4279"/>
</dbReference>
<gene>
    <name evidence="1" type="ORF">I7412_10185</name>
</gene>
<name>A0A937RC36_9ACTN</name>